<feature type="binding site" evidence="6">
    <location>
        <position position="48"/>
    </location>
    <ligand>
        <name>NADPH</name>
        <dbReference type="ChEBI" id="CHEBI:57783"/>
    </ligand>
</feature>
<feature type="domain" description="Pyrroline-5-carboxylate reductase catalytic N-terminal" evidence="8">
    <location>
        <begin position="2"/>
        <end position="89"/>
    </location>
</feature>
<organism evidence="11 13">
    <name type="scientific">Sulfuracidifex tepidarius</name>
    <dbReference type="NCBI Taxonomy" id="1294262"/>
    <lineage>
        <taxon>Archaea</taxon>
        <taxon>Thermoproteota</taxon>
        <taxon>Thermoprotei</taxon>
        <taxon>Sulfolobales</taxon>
        <taxon>Sulfolobaceae</taxon>
        <taxon>Sulfuracidifex</taxon>
    </lineage>
</organism>
<dbReference type="STRING" id="1294262.GCA_001316085_02829"/>
<comment type="subcellular location">
    <subcellularLocation>
        <location evidence="4">Cytoplasm</location>
    </subcellularLocation>
</comment>
<dbReference type="Proteomes" id="UP000325030">
    <property type="component" value="Chromosome"/>
</dbReference>
<dbReference type="PIRSF" id="PIRSF000193">
    <property type="entry name" value="Pyrrol-5-carb_rd"/>
    <property type="match status" value="1"/>
</dbReference>
<evidence type="ECO:0000313" key="13">
    <source>
        <dbReference type="Proteomes" id="UP000325030"/>
    </source>
</evidence>
<dbReference type="GeneID" id="41717126"/>
<dbReference type="Pfam" id="PF14748">
    <property type="entry name" value="P5CR_dimer"/>
    <property type="match status" value="1"/>
</dbReference>
<dbReference type="HAMAP" id="MF_01925">
    <property type="entry name" value="P5C_reductase"/>
    <property type="match status" value="1"/>
</dbReference>
<dbReference type="InterPro" id="IPR008927">
    <property type="entry name" value="6-PGluconate_DH-like_C_sf"/>
</dbReference>
<evidence type="ECO:0000256" key="1">
    <source>
        <dbReference type="ARBA" id="ARBA00005525"/>
    </source>
</evidence>
<comment type="catalytic activity">
    <reaction evidence="4 7">
        <text>L-proline + NADP(+) = (S)-1-pyrroline-5-carboxylate + NADPH + 2 H(+)</text>
        <dbReference type="Rhea" id="RHEA:14109"/>
        <dbReference type="ChEBI" id="CHEBI:15378"/>
        <dbReference type="ChEBI" id="CHEBI:17388"/>
        <dbReference type="ChEBI" id="CHEBI:57783"/>
        <dbReference type="ChEBI" id="CHEBI:58349"/>
        <dbReference type="ChEBI" id="CHEBI:60039"/>
        <dbReference type="EC" id="1.5.1.2"/>
    </reaction>
</comment>
<dbReference type="EC" id="1.5.1.2" evidence="4 5"/>
<keyword evidence="4 7" id="KW-0641">Proline biosynthesis</keyword>
<dbReference type="EMBL" id="AP018929">
    <property type="protein sequence ID" value="BBG23456.1"/>
    <property type="molecule type" value="Genomic_DNA"/>
</dbReference>
<dbReference type="SUPFAM" id="SSF48179">
    <property type="entry name" value="6-phosphogluconate dehydrogenase C-terminal domain-like"/>
    <property type="match status" value="1"/>
</dbReference>
<dbReference type="InterPro" id="IPR000304">
    <property type="entry name" value="Pyrroline-COOH_reductase"/>
</dbReference>
<feature type="domain" description="Pyrroline-5-carboxylate reductase dimerisation" evidence="9">
    <location>
        <begin position="147"/>
        <end position="248"/>
    </location>
</feature>
<reference evidence="11 12" key="2">
    <citation type="journal article" date="2020" name="Int. J. Syst. Evol. Microbiol.">
        <title>Sulfuracidifex tepidarius gen. nov., sp. nov. and transfer of Sulfolobus metallicus Huber and Stetter 1992 to the genus Sulfuracidifex as Sulfuracidifex metallicus comb. nov.</title>
        <authorList>
            <person name="Itoh T."/>
            <person name="Miura T."/>
            <person name="Sakai H.D."/>
            <person name="Kato S."/>
            <person name="Ohkuma M."/>
            <person name="Takashina T."/>
        </authorList>
    </citation>
    <scope>NUCLEOTIDE SEQUENCE</scope>
    <source>
        <strain evidence="10 12">IC-006</strain>
        <strain evidence="11">IC-007</strain>
    </source>
</reference>
<comment type="function">
    <text evidence="4">Catalyzes the reduction of 1-pyrroline-5-carboxylate (PCA) to L-proline.</text>
</comment>
<dbReference type="RefSeq" id="WP_149528353.1">
    <property type="nucleotide sequence ID" value="NZ_AP018929.1"/>
</dbReference>
<accession>A0A510E2A8</accession>
<proteinExistence type="inferred from homology"/>
<dbReference type="GO" id="GO:0005737">
    <property type="term" value="C:cytoplasm"/>
    <property type="evidence" value="ECO:0007669"/>
    <property type="project" value="UniProtKB-SubCell"/>
</dbReference>
<dbReference type="Proteomes" id="UP000322983">
    <property type="component" value="Chromosome"/>
</dbReference>
<evidence type="ECO:0000256" key="4">
    <source>
        <dbReference type="HAMAP-Rule" id="MF_01925"/>
    </source>
</evidence>
<keyword evidence="4" id="KW-0963">Cytoplasm</keyword>
<keyword evidence="3 4" id="KW-0560">Oxidoreductase</keyword>
<evidence type="ECO:0000256" key="5">
    <source>
        <dbReference type="NCBIfam" id="TIGR00112"/>
    </source>
</evidence>
<dbReference type="InterPro" id="IPR028939">
    <property type="entry name" value="P5C_Rdtase_cat_N"/>
</dbReference>
<evidence type="ECO:0000259" key="8">
    <source>
        <dbReference type="Pfam" id="PF03807"/>
    </source>
</evidence>
<dbReference type="Pfam" id="PF03807">
    <property type="entry name" value="F420_oxidored"/>
    <property type="match status" value="1"/>
</dbReference>
<dbReference type="PROSITE" id="PS00521">
    <property type="entry name" value="P5CR"/>
    <property type="match status" value="1"/>
</dbReference>
<evidence type="ECO:0000256" key="3">
    <source>
        <dbReference type="ARBA" id="ARBA00023002"/>
    </source>
</evidence>
<gene>
    <name evidence="4" type="primary">proC</name>
    <name evidence="10" type="ORF">IC006_0740</name>
    <name evidence="11" type="ORF">IC007_0713</name>
</gene>
<feature type="binding site" evidence="6">
    <location>
        <position position="29"/>
    </location>
    <ligand>
        <name>NADP(+)</name>
        <dbReference type="ChEBI" id="CHEBI:58349"/>
    </ligand>
</feature>
<dbReference type="GO" id="GO:0055129">
    <property type="term" value="P:L-proline biosynthetic process"/>
    <property type="evidence" value="ECO:0007669"/>
    <property type="project" value="UniProtKB-UniRule"/>
</dbReference>
<dbReference type="PANTHER" id="PTHR11645">
    <property type="entry name" value="PYRROLINE-5-CARBOXYLATE REDUCTASE"/>
    <property type="match status" value="1"/>
</dbReference>
<dbReference type="NCBIfam" id="TIGR00112">
    <property type="entry name" value="proC"/>
    <property type="match status" value="1"/>
</dbReference>
<comment type="catalytic activity">
    <reaction evidence="4">
        <text>L-proline + NAD(+) = (S)-1-pyrroline-5-carboxylate + NADH + 2 H(+)</text>
        <dbReference type="Rhea" id="RHEA:14105"/>
        <dbReference type="ChEBI" id="CHEBI:15378"/>
        <dbReference type="ChEBI" id="CHEBI:17388"/>
        <dbReference type="ChEBI" id="CHEBI:57540"/>
        <dbReference type="ChEBI" id="CHEBI:57945"/>
        <dbReference type="ChEBI" id="CHEBI:60039"/>
        <dbReference type="EC" id="1.5.1.2"/>
    </reaction>
</comment>
<evidence type="ECO:0000256" key="7">
    <source>
        <dbReference type="RuleBase" id="RU003903"/>
    </source>
</evidence>
<dbReference type="Gene3D" id="1.10.3730.10">
    <property type="entry name" value="ProC C-terminal domain-like"/>
    <property type="match status" value="1"/>
</dbReference>
<comment type="similarity">
    <text evidence="1 4 7">Belongs to the pyrroline-5-carboxylate reductase family.</text>
</comment>
<dbReference type="InterPro" id="IPR053790">
    <property type="entry name" value="P5CR-like_CS"/>
</dbReference>
<dbReference type="OrthoDB" id="25257at2157"/>
<keyword evidence="12" id="KW-1185">Reference proteome</keyword>
<dbReference type="InterPro" id="IPR036291">
    <property type="entry name" value="NAD(P)-bd_dom_sf"/>
</dbReference>
<sequence>MKIAIIGGGNIGSSLALALRDKHEVKVTSKSEKTASLLREKGLTVSSNRNAISWAEVVIISVKPFQFPDILRENSDLFNDKVIVSTMAGLTRKFLMKSTGGKEVFRAMPNLGITIRRSLTALAGCGGHAKSVEEIFSAVGKTFWIDERSFDAWTALAGSGPGIVAELVDSLMLGGVKSGLPASLSLTAAIEVMETTVELLKNEKPHTLRDKVSTPGGTTIQAISVLEERGVGGAIMRAIYEASIRSKEISRELECSISEDTPRK</sequence>
<keyword evidence="4 7" id="KW-0028">Amino-acid biosynthesis</keyword>
<name>A0A510E2A8_9CREN</name>
<evidence type="ECO:0000256" key="6">
    <source>
        <dbReference type="PIRSR" id="PIRSR000193-1"/>
    </source>
</evidence>
<evidence type="ECO:0000313" key="11">
    <source>
        <dbReference type="EMBL" id="BBG26208.1"/>
    </source>
</evidence>
<dbReference type="KEGG" id="step:IC006_0740"/>
<dbReference type="Gene3D" id="3.40.50.720">
    <property type="entry name" value="NAD(P)-binding Rossmann-like Domain"/>
    <property type="match status" value="1"/>
</dbReference>
<evidence type="ECO:0000313" key="10">
    <source>
        <dbReference type="EMBL" id="BBG23456.1"/>
    </source>
</evidence>
<dbReference type="GO" id="GO:0004735">
    <property type="term" value="F:pyrroline-5-carboxylate reductase activity"/>
    <property type="evidence" value="ECO:0007669"/>
    <property type="project" value="UniProtKB-UniRule"/>
</dbReference>
<reference evidence="13" key="1">
    <citation type="submission" date="2018-09" db="EMBL/GenBank/DDBJ databases">
        <title>Complete Genome Sequencing of Sulfolobus sp. JCM 16834.</title>
        <authorList>
            <person name="Kato S."/>
            <person name="Itoh T."/>
            <person name="Ohkuma M."/>
        </authorList>
    </citation>
    <scope>NUCLEOTIDE SEQUENCE [LARGE SCALE GENOMIC DNA]</scope>
    <source>
        <strain evidence="13">IC-007</strain>
    </source>
</reference>
<dbReference type="EMBL" id="AP018930">
    <property type="protein sequence ID" value="BBG26208.1"/>
    <property type="molecule type" value="Genomic_DNA"/>
</dbReference>
<dbReference type="SUPFAM" id="SSF51735">
    <property type="entry name" value="NAD(P)-binding Rossmann-fold domains"/>
    <property type="match status" value="1"/>
</dbReference>
<dbReference type="FunFam" id="1.10.3730.10:FF:000001">
    <property type="entry name" value="Pyrroline-5-carboxylate reductase"/>
    <property type="match status" value="1"/>
</dbReference>
<comment type="pathway">
    <text evidence="4 7">Amino-acid biosynthesis; L-proline biosynthesis; L-proline from L-glutamate 5-semialdehyde: step 1/1.</text>
</comment>
<dbReference type="PANTHER" id="PTHR11645:SF0">
    <property type="entry name" value="PYRROLINE-5-CARBOXYLATE REDUCTASE 3"/>
    <property type="match status" value="1"/>
</dbReference>
<evidence type="ECO:0000256" key="2">
    <source>
        <dbReference type="ARBA" id="ARBA00022857"/>
    </source>
</evidence>
<dbReference type="AlphaFoldDB" id="A0A510E2A8"/>
<dbReference type="UniPathway" id="UPA00098">
    <property type="reaction ID" value="UER00361"/>
</dbReference>
<evidence type="ECO:0000259" key="9">
    <source>
        <dbReference type="Pfam" id="PF14748"/>
    </source>
</evidence>
<evidence type="ECO:0000313" key="12">
    <source>
        <dbReference type="Proteomes" id="UP000322983"/>
    </source>
</evidence>
<dbReference type="InterPro" id="IPR029036">
    <property type="entry name" value="P5CR_dimer"/>
</dbReference>
<keyword evidence="2 4" id="KW-0521">NADP</keyword>
<protein>
    <recommendedName>
        <fullName evidence="4 5">Pyrroline-5-carboxylate reductase</fullName>
        <shortName evidence="4">P5C reductase</shortName>
        <shortName evidence="4">P5CR</shortName>
        <ecNumber evidence="4 5">1.5.1.2</ecNumber>
    </recommendedName>
    <alternativeName>
        <fullName evidence="4">PCA reductase</fullName>
    </alternativeName>
</protein>
<accession>A0A510DTB1</accession>